<dbReference type="AlphaFoldDB" id="A0A0F9D9S0"/>
<comment type="caution">
    <text evidence="2">The sequence shown here is derived from an EMBL/GenBank/DDBJ whole genome shotgun (WGS) entry which is preliminary data.</text>
</comment>
<dbReference type="EMBL" id="LAZR01029843">
    <property type="protein sequence ID" value="KKL58389.1"/>
    <property type="molecule type" value="Genomic_DNA"/>
</dbReference>
<organism evidence="2">
    <name type="scientific">marine sediment metagenome</name>
    <dbReference type="NCBI Taxonomy" id="412755"/>
    <lineage>
        <taxon>unclassified sequences</taxon>
        <taxon>metagenomes</taxon>
        <taxon>ecological metagenomes</taxon>
    </lineage>
</organism>
<gene>
    <name evidence="2" type="ORF">LCGC14_2225870</name>
</gene>
<protein>
    <recommendedName>
        <fullName evidence="1">GmrSD restriction endonucleases N-terminal domain-containing protein</fullName>
    </recommendedName>
</protein>
<dbReference type="InterPro" id="IPR004919">
    <property type="entry name" value="GmrSD_N"/>
</dbReference>
<dbReference type="Pfam" id="PF03235">
    <property type="entry name" value="GmrSD_N"/>
    <property type="match status" value="1"/>
</dbReference>
<name>A0A0F9D9S0_9ZZZZ</name>
<dbReference type="PANTHER" id="PTHR35149:SF2">
    <property type="entry name" value="DUF262 DOMAIN-CONTAINING PROTEIN"/>
    <property type="match status" value="1"/>
</dbReference>
<evidence type="ECO:0000259" key="1">
    <source>
        <dbReference type="Pfam" id="PF03235"/>
    </source>
</evidence>
<reference evidence="2" key="1">
    <citation type="journal article" date="2015" name="Nature">
        <title>Complex archaea that bridge the gap between prokaryotes and eukaryotes.</title>
        <authorList>
            <person name="Spang A."/>
            <person name="Saw J.H."/>
            <person name="Jorgensen S.L."/>
            <person name="Zaremba-Niedzwiedzka K."/>
            <person name="Martijn J."/>
            <person name="Lind A.E."/>
            <person name="van Eijk R."/>
            <person name="Schleper C."/>
            <person name="Guy L."/>
            <person name="Ettema T.J."/>
        </authorList>
    </citation>
    <scope>NUCLEOTIDE SEQUENCE</scope>
</reference>
<sequence>MTKIHGAEHACSVIFSKAFDFIIPSYQRPYAWTTEEAGELFDDLLGAMEEQQITDPSDVDPYFLGNIVLIKEEGKPHSQVVDGQQRLTTLIILFSAIVDVLSGDQSKAFEKYINEPGDIAEDREPKPRLILRERDNAFFHKHIQTPGGISQLTEESSVKFRDVELRIWENASEFLGRLQAMDMDSVFSFAKFIVNHCYLVAVSTSNMNSAYRVFSVLNDRGLDLLPSDVLKADVIGKVGVAKRDHYTEKWEDAEEQLGRTAFGELFGHIRMIYKKAKAKKTTLEEFREYVLSREGRPEDLVDDVICPLADAYRVVANAQYESSKNAEKVNDTLGWLDRIDNRDWIPPAILYLKKHDGDTDLLSSFFDRLERLAALMLVCRWTINQRIERYSRIVEWIEGDRDIGDTAS</sequence>
<accession>A0A0F9D9S0</accession>
<feature type="non-terminal residue" evidence="2">
    <location>
        <position position="408"/>
    </location>
</feature>
<dbReference type="PANTHER" id="PTHR35149">
    <property type="entry name" value="SLL5132 PROTEIN"/>
    <property type="match status" value="1"/>
</dbReference>
<proteinExistence type="predicted"/>
<evidence type="ECO:0000313" key="2">
    <source>
        <dbReference type="EMBL" id="KKL58389.1"/>
    </source>
</evidence>
<feature type="domain" description="GmrSD restriction endonucleases N-terminal" evidence="1">
    <location>
        <begin position="14"/>
        <end position="234"/>
    </location>
</feature>